<dbReference type="PANTHER" id="PTHR37946">
    <property type="entry name" value="SLL1969 PROTEIN"/>
    <property type="match status" value="1"/>
</dbReference>
<protein>
    <recommendedName>
        <fullName evidence="2">GPI inositol-deacylase PGAP1-like alpha/beta domain-containing protein</fullName>
    </recommendedName>
</protein>
<dbReference type="PANTHER" id="PTHR37946:SF1">
    <property type="entry name" value="SLL1969 PROTEIN"/>
    <property type="match status" value="1"/>
</dbReference>
<reference evidence="3 4" key="1">
    <citation type="submission" date="2009-06" db="EMBL/GenBank/DDBJ databases">
        <title>Complete sequence of Thermotogales bacterium TBF 19.5.1.</title>
        <authorList>
            <consortium name="US DOE Joint Genome Institute"/>
            <person name="Lucas S."/>
            <person name="Copeland A."/>
            <person name="Lapidus A."/>
            <person name="Glavina del Rio T."/>
            <person name="Tice H."/>
            <person name="Bruce D."/>
            <person name="Goodwin L."/>
            <person name="Pitluck S."/>
            <person name="Chertkov O."/>
            <person name="Brettin T."/>
            <person name="Detter J.C."/>
            <person name="Han C."/>
            <person name="Schmutz J."/>
            <person name="Larimer F."/>
            <person name="Land M."/>
            <person name="Hauser L."/>
            <person name="Kyrpides N."/>
            <person name="Ovchinnikova G."/>
            <person name="Noll K."/>
        </authorList>
    </citation>
    <scope>NUCLEOTIDE SEQUENCE [LARGE SCALE GENOMIC DNA]</scope>
    <source>
        <strain evidence="4">ATCC BAA-1733 / DSM 21960 / TBF 19.5.1</strain>
    </source>
</reference>
<proteinExistence type="predicted"/>
<evidence type="ECO:0000256" key="1">
    <source>
        <dbReference type="SAM" id="Phobius"/>
    </source>
</evidence>
<name>C5CHL0_KOSOT</name>
<dbReference type="InterPro" id="IPR029058">
    <property type="entry name" value="AB_hydrolase_fold"/>
</dbReference>
<organism evidence="3 4">
    <name type="scientific">Kosmotoga olearia (strain ATCC BAA-1733 / DSM 21960 / TBF 19.5.1)</name>
    <dbReference type="NCBI Taxonomy" id="521045"/>
    <lineage>
        <taxon>Bacteria</taxon>
        <taxon>Thermotogati</taxon>
        <taxon>Thermotogota</taxon>
        <taxon>Thermotogae</taxon>
        <taxon>Kosmotogales</taxon>
        <taxon>Kosmotogaceae</taxon>
        <taxon>Kosmotoga</taxon>
    </lineage>
</organism>
<dbReference type="EMBL" id="CP001634">
    <property type="protein sequence ID" value="ACR79765.1"/>
    <property type="molecule type" value="Genomic_DNA"/>
</dbReference>
<dbReference type="STRING" id="521045.Kole_1062"/>
<evidence type="ECO:0000313" key="3">
    <source>
        <dbReference type="EMBL" id="ACR79765.1"/>
    </source>
</evidence>
<reference evidence="3 4" key="2">
    <citation type="journal article" date="2011" name="J. Bacteriol.">
        <title>Genome Sequence of Kosmotoga olearia Strain TBF 19.5.1, a Thermophilic Bacterium with a Wide Growth Temperature Range, Isolated from the Troll B Oil Platform in the North Sea.</title>
        <authorList>
            <person name="Swithers K.S."/>
            <person name="Dipippo J.L."/>
            <person name="Bruce D.C."/>
            <person name="Detter C."/>
            <person name="Tapia R."/>
            <person name="Han S."/>
            <person name="Goodwin L.A."/>
            <person name="Han J."/>
            <person name="Woyke T."/>
            <person name="Pitluck S."/>
            <person name="Pennacchio L."/>
            <person name="Nolan M."/>
            <person name="Mikhailova N."/>
            <person name="Land M.L."/>
            <person name="Nesbo C.L."/>
            <person name="Gogarten J.P."/>
            <person name="Noll K.M."/>
        </authorList>
    </citation>
    <scope>NUCLEOTIDE SEQUENCE [LARGE SCALE GENOMIC DNA]</scope>
    <source>
        <strain evidence="4">ATCC BAA-1733 / DSM 21960 / TBF 19.5.1</strain>
    </source>
</reference>
<keyword evidence="1" id="KW-0472">Membrane</keyword>
<feature type="transmembrane region" description="Helical" evidence="1">
    <location>
        <begin position="137"/>
        <end position="157"/>
    </location>
</feature>
<dbReference type="Proteomes" id="UP000002382">
    <property type="component" value="Chromosome"/>
</dbReference>
<keyword evidence="4" id="KW-1185">Reference proteome</keyword>
<keyword evidence="1" id="KW-0812">Transmembrane</keyword>
<feature type="domain" description="GPI inositol-deacylase PGAP1-like alpha/beta" evidence="2">
    <location>
        <begin position="23"/>
        <end position="79"/>
    </location>
</feature>
<dbReference type="eggNOG" id="COG1075">
    <property type="taxonomic scope" value="Bacteria"/>
</dbReference>
<evidence type="ECO:0000313" key="4">
    <source>
        <dbReference type="Proteomes" id="UP000002382"/>
    </source>
</evidence>
<dbReference type="GO" id="GO:0016788">
    <property type="term" value="F:hydrolase activity, acting on ester bonds"/>
    <property type="evidence" value="ECO:0007669"/>
    <property type="project" value="InterPro"/>
</dbReference>
<accession>C5CHL0</accession>
<gene>
    <name evidence="3" type="ordered locus">Kole_1062</name>
</gene>
<keyword evidence="1" id="KW-1133">Transmembrane helix</keyword>
<evidence type="ECO:0000259" key="2">
    <source>
        <dbReference type="Pfam" id="PF07819"/>
    </source>
</evidence>
<sequence>MKLSQTMPSIEGIAVQLKQHIEQQQMETPILIAHSMGGLISREYIRQDISEANVKAVITIGTPHTGASIADKLTWTIFLGITDAAIVTPPAVDPYELGPAMRSAALGVIIAMALAWLLLFLRINAGISLLVSGVSPAMLVAAGLGVFILVLGAILSMNTPTTMKEMIPGSTFLERLADTNLPANGEEGTIYYASIYGEQKKITELLETMSQDSTEVGENLKFTENMCETLSVSYLVTGAWYMATSFWNIHRFCIGALYVAGGGYLNPDYGIQFAWDNVVVGSNESDGVVPVSSQIFPEDVVSPGARYIEPKPAPDANHLTETATNTKVSERLIEILNIILELEDGQ</sequence>
<dbReference type="Pfam" id="PF07819">
    <property type="entry name" value="PGAP1"/>
    <property type="match status" value="1"/>
</dbReference>
<dbReference type="SUPFAM" id="SSF53474">
    <property type="entry name" value="alpha/beta-Hydrolases"/>
    <property type="match status" value="1"/>
</dbReference>
<dbReference type="KEGG" id="kol:Kole_1062"/>
<feature type="transmembrane region" description="Helical" evidence="1">
    <location>
        <begin position="104"/>
        <end position="125"/>
    </location>
</feature>
<dbReference type="InterPro" id="IPR012908">
    <property type="entry name" value="PGAP1-ab_dom-like"/>
</dbReference>
<dbReference type="HOGENOM" id="CLU_801177_0_0_0"/>
<dbReference type="Gene3D" id="3.40.50.1820">
    <property type="entry name" value="alpha/beta hydrolase"/>
    <property type="match status" value="1"/>
</dbReference>
<dbReference type="AlphaFoldDB" id="C5CHL0"/>